<dbReference type="SUPFAM" id="SSF55298">
    <property type="entry name" value="YjgF-like"/>
    <property type="match status" value="1"/>
</dbReference>
<accession>A0A3B0U1K2</accession>
<dbReference type="InterPro" id="IPR006175">
    <property type="entry name" value="YjgF/YER057c/UK114"/>
</dbReference>
<evidence type="ECO:0000313" key="1">
    <source>
        <dbReference type="EMBL" id="VAW24901.1"/>
    </source>
</evidence>
<reference evidence="1" key="1">
    <citation type="submission" date="2018-06" db="EMBL/GenBank/DDBJ databases">
        <authorList>
            <person name="Zhirakovskaya E."/>
        </authorList>
    </citation>
    <scope>NUCLEOTIDE SEQUENCE</scope>
</reference>
<dbReference type="PANTHER" id="PTHR43857:SF1">
    <property type="entry name" value="YJGH FAMILY PROTEIN"/>
    <property type="match status" value="1"/>
</dbReference>
<proteinExistence type="predicted"/>
<dbReference type="Pfam" id="PF01042">
    <property type="entry name" value="Ribonuc_L-PSP"/>
    <property type="match status" value="1"/>
</dbReference>
<dbReference type="CDD" id="cd06154">
    <property type="entry name" value="YjgF_YER057c_UK114_like_6"/>
    <property type="match status" value="1"/>
</dbReference>
<dbReference type="EMBL" id="UOEQ01000565">
    <property type="protein sequence ID" value="VAW24901.1"/>
    <property type="molecule type" value="Genomic_DNA"/>
</dbReference>
<protein>
    <submittedName>
        <fullName evidence="1">RidA/YER057c/UK114 superfamily, group 6</fullName>
    </submittedName>
</protein>
<name>A0A3B0U1K2_9ZZZZ</name>
<dbReference type="AlphaFoldDB" id="A0A3B0U1K2"/>
<dbReference type="Gene3D" id="3.30.1330.40">
    <property type="entry name" value="RutC-like"/>
    <property type="match status" value="1"/>
</dbReference>
<dbReference type="InterPro" id="IPR035959">
    <property type="entry name" value="RutC-like_sf"/>
</dbReference>
<sequence>MVKHISSGSSFEKSFGYSRAVIDGDMIYVAGTTGYDYEIMVLPEDVTEQAKNTLATISKTLEDAGSSFNDVVRVRYYLCDIKDLEAVQPLFAEAFDKARPAATLVVANLIQPEMKIEIEVTARIGAYKS</sequence>
<gene>
    <name evidence="1" type="ORF">MNBD_ALPHA11-875</name>
</gene>
<organism evidence="1">
    <name type="scientific">hydrothermal vent metagenome</name>
    <dbReference type="NCBI Taxonomy" id="652676"/>
    <lineage>
        <taxon>unclassified sequences</taxon>
        <taxon>metagenomes</taxon>
        <taxon>ecological metagenomes</taxon>
    </lineage>
</organism>
<dbReference type="PANTHER" id="PTHR43857">
    <property type="entry name" value="BLR7761 PROTEIN"/>
    <property type="match status" value="1"/>
</dbReference>